<dbReference type="AlphaFoldDB" id="A0A7Z7PNV8"/>
<protein>
    <submittedName>
        <fullName evidence="1">Uncharacterized protein</fullName>
    </submittedName>
</protein>
<evidence type="ECO:0000313" key="2">
    <source>
        <dbReference type="Proteomes" id="UP000250796"/>
    </source>
</evidence>
<keyword evidence="2" id="KW-1185">Reference proteome</keyword>
<organism evidence="1 2">
    <name type="scientific">Mesotoga infera</name>
    <dbReference type="NCBI Taxonomy" id="1236046"/>
    <lineage>
        <taxon>Bacteria</taxon>
        <taxon>Thermotogati</taxon>
        <taxon>Thermotogota</taxon>
        <taxon>Thermotogae</taxon>
        <taxon>Kosmotogales</taxon>
        <taxon>Kosmotogaceae</taxon>
        <taxon>Mesotoga</taxon>
    </lineage>
</organism>
<gene>
    <name evidence="1" type="ORF">MESINF_0911</name>
</gene>
<sequence>MLDIIQAHRRAILGGIADSVGECYLVRLGTGA</sequence>
<name>A0A7Z7PNV8_9BACT</name>
<evidence type="ECO:0000313" key="1">
    <source>
        <dbReference type="EMBL" id="SSC12360.1"/>
    </source>
</evidence>
<dbReference type="EMBL" id="LS974202">
    <property type="protein sequence ID" value="SSC12360.1"/>
    <property type="molecule type" value="Genomic_DNA"/>
</dbReference>
<reference evidence="1 2" key="1">
    <citation type="submission" date="2017-01" db="EMBL/GenBank/DDBJ databases">
        <authorList>
            <person name="Erauso G."/>
        </authorList>
    </citation>
    <scope>NUCLEOTIDE SEQUENCE [LARGE SCALE GENOMIC DNA]</scope>
    <source>
        <strain evidence="1">MESINF1</strain>
    </source>
</reference>
<dbReference type="KEGG" id="minf:MESINF_0911"/>
<accession>A0A7Z7PNV8</accession>
<proteinExistence type="predicted"/>
<dbReference type="Proteomes" id="UP000250796">
    <property type="component" value="Chromosome MESINF"/>
</dbReference>